<proteinExistence type="predicted"/>
<dbReference type="AlphaFoldDB" id="A0A8J2NR13"/>
<keyword evidence="1" id="KW-0472">Membrane</keyword>
<organism evidence="2 3">
    <name type="scientific">Allacma fusca</name>
    <dbReference type="NCBI Taxonomy" id="39272"/>
    <lineage>
        <taxon>Eukaryota</taxon>
        <taxon>Metazoa</taxon>
        <taxon>Ecdysozoa</taxon>
        <taxon>Arthropoda</taxon>
        <taxon>Hexapoda</taxon>
        <taxon>Collembola</taxon>
        <taxon>Symphypleona</taxon>
        <taxon>Sminthuridae</taxon>
        <taxon>Allacma</taxon>
    </lineage>
</organism>
<keyword evidence="1" id="KW-1133">Transmembrane helix</keyword>
<comment type="caution">
    <text evidence="2">The sequence shown here is derived from an EMBL/GenBank/DDBJ whole genome shotgun (WGS) entry which is preliminary data.</text>
</comment>
<dbReference type="EMBL" id="CAJVCH010090295">
    <property type="protein sequence ID" value="CAG7722552.1"/>
    <property type="molecule type" value="Genomic_DNA"/>
</dbReference>
<gene>
    <name evidence="2" type="ORF">AFUS01_LOCUS11683</name>
</gene>
<keyword evidence="1" id="KW-0812">Transmembrane</keyword>
<evidence type="ECO:0000313" key="3">
    <source>
        <dbReference type="Proteomes" id="UP000708208"/>
    </source>
</evidence>
<feature type="transmembrane region" description="Helical" evidence="1">
    <location>
        <begin position="127"/>
        <end position="152"/>
    </location>
</feature>
<feature type="transmembrane region" description="Helical" evidence="1">
    <location>
        <begin position="159"/>
        <end position="179"/>
    </location>
</feature>
<reference evidence="2" key="1">
    <citation type="submission" date="2021-06" db="EMBL/GenBank/DDBJ databases">
        <authorList>
            <person name="Hodson N. C."/>
            <person name="Mongue J. A."/>
            <person name="Jaron S. K."/>
        </authorList>
    </citation>
    <scope>NUCLEOTIDE SEQUENCE</scope>
</reference>
<keyword evidence="3" id="KW-1185">Reference proteome</keyword>
<evidence type="ECO:0000313" key="2">
    <source>
        <dbReference type="EMBL" id="CAG7722552.1"/>
    </source>
</evidence>
<sequence>MIDLIVAIRAIQPSITLFSRIVQSSSVDVVMDKNYLSQRFMYFLFTGEFNHSVFIAYGMFEYYFYCHIIWCYSFFCLVFIIIFGQSGANSLTISKARLKLDDQKSILMNYRRLQTLINIYNSCLSGFIWPVFIVCTIGMHSMCIFICVKYYAEINMQTLAFLGGWALNFIGVHLVVYTIQGNVFQESVEYVRFIRVRFAGHVEKRSIRSMSPIGISVGGIFTIDRITSLVVLSIVSSVALNSLLMF</sequence>
<name>A0A8J2NR13_9HEXA</name>
<accession>A0A8J2NR13</accession>
<evidence type="ECO:0000256" key="1">
    <source>
        <dbReference type="SAM" id="Phobius"/>
    </source>
</evidence>
<protein>
    <submittedName>
        <fullName evidence="2">Uncharacterized protein</fullName>
    </submittedName>
</protein>
<dbReference type="Proteomes" id="UP000708208">
    <property type="component" value="Unassembled WGS sequence"/>
</dbReference>
<feature type="transmembrane region" description="Helical" evidence="1">
    <location>
        <begin position="64"/>
        <end position="84"/>
    </location>
</feature>
<feature type="transmembrane region" description="Helical" evidence="1">
    <location>
        <begin position="226"/>
        <end position="244"/>
    </location>
</feature>